<evidence type="ECO:0000313" key="5">
    <source>
        <dbReference type="EMBL" id="QBA19792.1"/>
    </source>
</evidence>
<dbReference type="PROSITE" id="PS50109">
    <property type="entry name" value="HIS_KIN"/>
    <property type="match status" value="1"/>
</dbReference>
<evidence type="ECO:0000256" key="3">
    <source>
        <dbReference type="SAM" id="SignalP"/>
    </source>
</evidence>
<dbReference type="SUPFAM" id="SSF55874">
    <property type="entry name" value="ATPase domain of HSP90 chaperone/DNA topoisomerase II/histidine kinase"/>
    <property type="match status" value="1"/>
</dbReference>
<keyword evidence="3" id="KW-0732">Signal</keyword>
<dbReference type="InterPro" id="IPR036890">
    <property type="entry name" value="HATPase_C_sf"/>
</dbReference>
<dbReference type="PANTHER" id="PTHR43547">
    <property type="entry name" value="TWO-COMPONENT HISTIDINE KINASE"/>
    <property type="match status" value="1"/>
</dbReference>
<feature type="domain" description="Histidine kinase" evidence="4">
    <location>
        <begin position="787"/>
        <end position="1000"/>
    </location>
</feature>
<dbReference type="Gene3D" id="2.60.40.10">
    <property type="entry name" value="Immunoglobulins"/>
    <property type="match status" value="1"/>
</dbReference>
<feature type="chain" id="PRO_5019042887" description="Histidine kinase domain-containing protein" evidence="3">
    <location>
        <begin position="29"/>
        <end position="1002"/>
    </location>
</feature>
<gene>
    <name evidence="5" type="ORF">EU348_00880</name>
</gene>
<dbReference type="InterPro" id="IPR005467">
    <property type="entry name" value="His_kinase_dom"/>
</dbReference>
<dbReference type="Gene3D" id="3.30.565.10">
    <property type="entry name" value="Histidine kinase-like ATPase, C-terminal domain"/>
    <property type="match status" value="1"/>
</dbReference>
<proteinExistence type="predicted"/>
<dbReference type="InterPro" id="IPR013783">
    <property type="entry name" value="Ig-like_fold"/>
</dbReference>
<dbReference type="InterPro" id="IPR011110">
    <property type="entry name" value="Reg_prop"/>
</dbReference>
<evidence type="ECO:0000256" key="1">
    <source>
        <dbReference type="ARBA" id="ARBA00022553"/>
    </source>
</evidence>
<sequence length="1002" mass="117100">MHQLPLLSRTALIVLLLSWIQLCDGQQAASVWYDTDNGLPQNSVKDIMKDKYGFIWLSTENGLVRYDGYNFVAYNHLNLKNNRFTSFFGSIEKDSIYNSTAYTENIVVLSKRNVSAFHHMNSYTKKILNESRLYGLFVKNGTPEKIDHKNFFLYFDKKNSYHLFNNGTIQYNDKKTASIKELHKHYIADTFCFGQDIFIIHKKLKKIIKISSGQASYLSASEIFFQKHVKVYWSQINNQCFIFHHNSLYKVSYQNNEIGLKKMIDYNLNENSLASVYHDEVNNKLYLGTLSDGLNVVKFNNFRVANRSNKSYENIFYSILPFENDKVITSSGDVYNKDGLVKQYYFNTTSKYFLFYDSQKNIFVQNGISLLRFFKNSGYSKHESLYFTKTAPYVFNVNHCYAITFHLPSLQSKLCFYKDSVFKKPFLQFSIPNIVTSVRELSNDQWLVGTRDALYSIEGPSFILKKISSDPLHVREITKTKDGNFWIMTQGNGFFLYKKGQLIKMPEDKNGHLSFSHTILEDKNGFLWISTNNGLFKVLKNNLMQYSQNNKISPNYYRYSKEDGFNTNEFNGGCSPGAAALPNGYFVFPSIKGLVFFDPEKIKSYYPNNFFLERVIFYDSKSTIKRQNINLENNFYKAVILVDVPYYANRANLVIEGKLKGSKNEKWERISSDGKYYISNLEPGQYQLMVRVLTSPKGKYIYKTININVKYLFHQTLIFKFFILLLLSLIAFTFFKIWIKRQKQKKRKLERIIAIRTRKLSQTVSKLEYTKEQLRKESVQQKKLLETISHDIITPVKYLSITAQKLYETDEHDRYIQKKYFESFYTSSLEFYNFVKTLKEYAEIYNISEKNEIYNIYEVVETKKALFEGAAKEQNTLIINNIKNPTYSKNNQNVIAVIIHNLIDNAVKNTTNGVIELSTIEDSRTFFLEVKDTGKGMSSEQMNYYVKIQDNIENEKLVLQKYSLGLHLILQLLMMINGKIEFKNNIPNGTIVSIKIKKQRDD</sequence>
<dbReference type="AlphaFoldDB" id="A0A411DHF7"/>
<dbReference type="Gene3D" id="1.10.287.130">
    <property type="match status" value="1"/>
</dbReference>
<keyword evidence="2" id="KW-0472">Membrane</keyword>
<dbReference type="Gene3D" id="2.130.10.10">
    <property type="entry name" value="YVTN repeat-like/Quinoprotein amine dehydrogenase"/>
    <property type="match status" value="2"/>
</dbReference>
<organism evidence="5">
    <name type="scientific">Chryseobacterium indologenes</name>
    <name type="common">Flavobacterium indologenes</name>
    <dbReference type="NCBI Taxonomy" id="253"/>
    <lineage>
        <taxon>Bacteria</taxon>
        <taxon>Pseudomonadati</taxon>
        <taxon>Bacteroidota</taxon>
        <taxon>Flavobacteriia</taxon>
        <taxon>Flavobacteriales</taxon>
        <taxon>Weeksellaceae</taxon>
        <taxon>Chryseobacterium group</taxon>
        <taxon>Chryseobacterium</taxon>
    </lineage>
</organism>
<keyword evidence="2" id="KW-0812">Transmembrane</keyword>
<dbReference type="GO" id="GO:0000155">
    <property type="term" value="F:phosphorelay sensor kinase activity"/>
    <property type="evidence" value="ECO:0007669"/>
    <property type="project" value="TreeGrafter"/>
</dbReference>
<dbReference type="InterPro" id="IPR003594">
    <property type="entry name" value="HATPase_dom"/>
</dbReference>
<reference evidence="5" key="1">
    <citation type="submission" date="2019-01" db="EMBL/GenBank/DDBJ databases">
        <title>Whole Genome Sequencing for Putative Detection of Antimicrobial Resistance and Potential Virulence Factors in Chryseobacterium indologenes isolated from Nile Tilapia in Tanzania.</title>
        <authorList>
            <person name="Mwega E."/>
            <person name="Mutoloki S."/>
            <person name="Mugimba K."/>
            <person name="Colquhoun D."/>
            <person name="Mdegela R."/>
            <person name="Evensen O."/>
            <person name="Wasteson Y."/>
        </authorList>
    </citation>
    <scope>NUCLEOTIDE SEQUENCE [LARGE SCALE GENOMIC DNA]</scope>
    <source>
        <strain evidence="5">StR 01</strain>
    </source>
</reference>
<dbReference type="PANTHER" id="PTHR43547:SF2">
    <property type="entry name" value="HYBRID SIGNAL TRANSDUCTION HISTIDINE KINASE C"/>
    <property type="match status" value="1"/>
</dbReference>
<protein>
    <recommendedName>
        <fullName evidence="4">Histidine kinase domain-containing protein</fullName>
    </recommendedName>
</protein>
<dbReference type="EMBL" id="CP035532">
    <property type="protein sequence ID" value="QBA19792.1"/>
    <property type="molecule type" value="Genomic_DNA"/>
</dbReference>
<dbReference type="SMART" id="SM00387">
    <property type="entry name" value="HATPase_c"/>
    <property type="match status" value="1"/>
</dbReference>
<dbReference type="Pfam" id="PF02518">
    <property type="entry name" value="HATPase_c"/>
    <property type="match status" value="1"/>
</dbReference>
<evidence type="ECO:0000256" key="2">
    <source>
        <dbReference type="SAM" id="Phobius"/>
    </source>
</evidence>
<keyword evidence="1" id="KW-0597">Phosphoprotein</keyword>
<feature type="transmembrane region" description="Helical" evidence="2">
    <location>
        <begin position="717"/>
        <end position="739"/>
    </location>
</feature>
<keyword evidence="2" id="KW-1133">Transmembrane helix</keyword>
<feature type="signal peptide" evidence="3">
    <location>
        <begin position="1"/>
        <end position="28"/>
    </location>
</feature>
<dbReference type="Pfam" id="PF07494">
    <property type="entry name" value="Reg_prop"/>
    <property type="match status" value="2"/>
</dbReference>
<dbReference type="InterPro" id="IPR015943">
    <property type="entry name" value="WD40/YVTN_repeat-like_dom_sf"/>
</dbReference>
<evidence type="ECO:0000259" key="4">
    <source>
        <dbReference type="PROSITE" id="PS50109"/>
    </source>
</evidence>
<name>A0A411DHF7_CHRID</name>
<dbReference type="CDD" id="cd00075">
    <property type="entry name" value="HATPase"/>
    <property type="match status" value="1"/>
</dbReference>
<accession>A0A411DHF7</accession>